<dbReference type="Pfam" id="PF21645">
    <property type="entry name" value="FakA-like_M"/>
    <property type="match status" value="1"/>
</dbReference>
<protein>
    <submittedName>
        <fullName evidence="2">DAK2 domain-containing protein</fullName>
    </submittedName>
</protein>
<dbReference type="Gene3D" id="1.25.40.340">
    <property type="match status" value="1"/>
</dbReference>
<evidence type="ECO:0000259" key="1">
    <source>
        <dbReference type="PROSITE" id="PS51480"/>
    </source>
</evidence>
<accession>A0AAE9Y7H8</accession>
<dbReference type="InterPro" id="IPR033470">
    <property type="entry name" value="FakA-like_C"/>
</dbReference>
<dbReference type="InterPro" id="IPR036117">
    <property type="entry name" value="DhaL_dom_sf"/>
</dbReference>
<dbReference type="Proteomes" id="UP001216390">
    <property type="component" value="Chromosome"/>
</dbReference>
<evidence type="ECO:0000313" key="3">
    <source>
        <dbReference type="Proteomes" id="UP001216390"/>
    </source>
</evidence>
<dbReference type="NCBIfam" id="TIGR03599">
    <property type="entry name" value="YloV"/>
    <property type="match status" value="1"/>
</dbReference>
<dbReference type="SMART" id="SM01121">
    <property type="entry name" value="Dak1_2"/>
    <property type="match status" value="1"/>
</dbReference>
<dbReference type="SUPFAM" id="SSF101473">
    <property type="entry name" value="DhaL-like"/>
    <property type="match status" value="1"/>
</dbReference>
<dbReference type="PANTHER" id="PTHR33434:SF4">
    <property type="entry name" value="PHOSPHATASE PROTEIN"/>
    <property type="match status" value="1"/>
</dbReference>
<dbReference type="GO" id="GO:0004371">
    <property type="term" value="F:glycerone kinase activity"/>
    <property type="evidence" value="ECO:0007669"/>
    <property type="project" value="InterPro"/>
</dbReference>
<dbReference type="GO" id="GO:0006071">
    <property type="term" value="P:glycerol metabolic process"/>
    <property type="evidence" value="ECO:0007669"/>
    <property type="project" value="InterPro"/>
</dbReference>
<dbReference type="Pfam" id="PF02734">
    <property type="entry name" value="Dak2"/>
    <property type="match status" value="1"/>
</dbReference>
<dbReference type="PANTHER" id="PTHR33434">
    <property type="entry name" value="DEGV DOMAIN-CONTAINING PROTEIN DR_1986-RELATED"/>
    <property type="match status" value="1"/>
</dbReference>
<dbReference type="SMART" id="SM01120">
    <property type="entry name" value="Dak2"/>
    <property type="match status" value="1"/>
</dbReference>
<dbReference type="RefSeq" id="WP_272737907.1">
    <property type="nucleotide sequence ID" value="NZ_CP116942.1"/>
</dbReference>
<sequence>MTSERLGADDIRRVVASFRDALRSHQALINQLNVYPVPDGDTGTNMALTLESVVGELEGADADLASTCKAVSHGSLMGARGNSGVLLSGILRGVAVTVSEAGGLDGPALAGALRAASDGAYAAVPRPVEGTILTVVREAAEAAEEVVGAADGTPPTLVAVGEAARERGHDALRRTPEMLPVLAQAGVVDAGGTGLLLLLDAVLHVADGRPLPEAPDGGDQAAPDLDALRDHADAGDHDAHDVGDLRYEVMYFLEAPDETIPAFKEVWGGIGDSIVVVGGDGLWNCHIHTDDIGASIEAAVDIGRPRNIRVTDLMEQVEEERWVREGAAAAAEEPAPPPEPVPTAVVAVATGDGVRRIFTSMRVQQVVTGGQSMNPSTQQLAEAVEAAPADEVVVLPNNKNIIAVAEKVAELTDKVVRVVPTRGIAEGFAALIAYDPEATAEANAEGMGAAAAAVVAGEVTRAVRESTCDVGPIAEGDWIGIGREGIRAVGADLGDVTCALLGALLTDDHEILTIIEGEGASAGTTRHVTEWLAEHHPDVEAEVHHGGQPMYPYYLGLE</sequence>
<dbReference type="InterPro" id="IPR050270">
    <property type="entry name" value="DegV_domain_contain"/>
</dbReference>
<dbReference type="Pfam" id="PF13684">
    <property type="entry name" value="FakA-like_C"/>
    <property type="match status" value="1"/>
</dbReference>
<gene>
    <name evidence="2" type="ORF">PO878_06565</name>
</gene>
<feature type="domain" description="DhaL" evidence="1">
    <location>
        <begin position="9"/>
        <end position="204"/>
    </location>
</feature>
<dbReference type="KEGG" id="ima:PO878_06565"/>
<reference evidence="2" key="1">
    <citation type="submission" date="2023-01" db="EMBL/GenBank/DDBJ databases">
        <title>The diversity of Class Acidimicrobiia in South China Sea sediment environments and the proposal of Iamia marina sp. nov., a novel species of the genus Iamia.</title>
        <authorList>
            <person name="He Y."/>
            <person name="Tian X."/>
        </authorList>
    </citation>
    <scope>NUCLEOTIDE SEQUENCE</scope>
    <source>
        <strain evidence="2">DSM 19957</strain>
    </source>
</reference>
<dbReference type="PROSITE" id="PS51480">
    <property type="entry name" value="DHAL"/>
    <property type="match status" value="1"/>
</dbReference>
<keyword evidence="3" id="KW-1185">Reference proteome</keyword>
<dbReference type="AlphaFoldDB" id="A0AAE9Y7H8"/>
<dbReference type="EMBL" id="CP116942">
    <property type="protein sequence ID" value="WCO68390.1"/>
    <property type="molecule type" value="Genomic_DNA"/>
</dbReference>
<name>A0AAE9Y7H8_9ACTN</name>
<dbReference type="InterPro" id="IPR048394">
    <property type="entry name" value="FakA-like_M"/>
</dbReference>
<dbReference type="InterPro" id="IPR019986">
    <property type="entry name" value="YloV-like"/>
</dbReference>
<evidence type="ECO:0000313" key="2">
    <source>
        <dbReference type="EMBL" id="WCO68390.1"/>
    </source>
</evidence>
<organism evidence="2 3">
    <name type="scientific">Iamia majanohamensis</name>
    <dbReference type="NCBI Taxonomy" id="467976"/>
    <lineage>
        <taxon>Bacteria</taxon>
        <taxon>Bacillati</taxon>
        <taxon>Actinomycetota</taxon>
        <taxon>Acidimicrobiia</taxon>
        <taxon>Acidimicrobiales</taxon>
        <taxon>Iamiaceae</taxon>
        <taxon>Iamia</taxon>
    </lineage>
</organism>
<proteinExistence type="predicted"/>
<dbReference type="InterPro" id="IPR004007">
    <property type="entry name" value="DhaL_dom"/>
</dbReference>